<dbReference type="InterPro" id="IPR005135">
    <property type="entry name" value="Endo/exonuclease/phosphatase"/>
</dbReference>
<comment type="caution">
    <text evidence="3">The sequence shown here is derived from an EMBL/GenBank/DDBJ whole genome shotgun (WGS) entry which is preliminary data.</text>
</comment>
<keyword evidence="4" id="KW-1185">Reference proteome</keyword>
<evidence type="ECO:0000259" key="2">
    <source>
        <dbReference type="Pfam" id="PF03372"/>
    </source>
</evidence>
<dbReference type="Gene3D" id="3.60.10.10">
    <property type="entry name" value="Endonuclease/exonuclease/phosphatase"/>
    <property type="match status" value="1"/>
</dbReference>
<dbReference type="Proteomes" id="UP000186601">
    <property type="component" value="Unassembled WGS sequence"/>
</dbReference>
<organism evidence="3 4">
    <name type="scientific">Hermanssonia centrifuga</name>
    <dbReference type="NCBI Taxonomy" id="98765"/>
    <lineage>
        <taxon>Eukaryota</taxon>
        <taxon>Fungi</taxon>
        <taxon>Dikarya</taxon>
        <taxon>Basidiomycota</taxon>
        <taxon>Agaricomycotina</taxon>
        <taxon>Agaricomycetes</taxon>
        <taxon>Polyporales</taxon>
        <taxon>Meruliaceae</taxon>
        <taxon>Hermanssonia</taxon>
    </lineage>
</organism>
<dbReference type="AlphaFoldDB" id="A0A2R6NLR4"/>
<dbReference type="EMBL" id="MLYV02001124">
    <property type="protein sequence ID" value="PSR72952.1"/>
    <property type="molecule type" value="Genomic_DNA"/>
</dbReference>
<proteinExistence type="predicted"/>
<evidence type="ECO:0000313" key="3">
    <source>
        <dbReference type="EMBL" id="PSR72952.1"/>
    </source>
</evidence>
<feature type="signal peptide" evidence="1">
    <location>
        <begin position="1"/>
        <end position="22"/>
    </location>
</feature>
<dbReference type="InterPro" id="IPR036691">
    <property type="entry name" value="Endo/exonu/phosph_ase_sf"/>
</dbReference>
<dbReference type="Pfam" id="PF03372">
    <property type="entry name" value="Exo_endo_phos"/>
    <property type="match status" value="1"/>
</dbReference>
<dbReference type="OrthoDB" id="47488at2759"/>
<dbReference type="PANTHER" id="PTHR42834:SF1">
    <property type="entry name" value="ENDONUCLEASE_EXONUCLEASE_PHOSPHATASE FAMILY PROTEIN (AFU_ORTHOLOGUE AFUA_3G09210)"/>
    <property type="match status" value="1"/>
</dbReference>
<evidence type="ECO:0000313" key="4">
    <source>
        <dbReference type="Proteomes" id="UP000186601"/>
    </source>
</evidence>
<feature type="domain" description="Endonuclease/exonuclease/phosphatase" evidence="2">
    <location>
        <begin position="344"/>
        <end position="602"/>
    </location>
</feature>
<feature type="chain" id="PRO_5015313806" description="Endonuclease/exonuclease/phosphatase domain-containing protein" evidence="1">
    <location>
        <begin position="23"/>
        <end position="642"/>
    </location>
</feature>
<name>A0A2R6NLR4_9APHY</name>
<gene>
    <name evidence="3" type="ORF">PHLCEN_2v11189</name>
</gene>
<evidence type="ECO:0000256" key="1">
    <source>
        <dbReference type="SAM" id="SignalP"/>
    </source>
</evidence>
<sequence length="642" mass="69728">MTLLAGILYVSLLATYLLPSRATSISDIQGSSFLSPYNGQLVTDVTGVVAAKVSSTNHLFYIASTFARSQDKYGFWFVGEPSDDLRVSNGLRVYSANLARSVSVGELVRVDGKVTEYRNPYRPNDLYLTELEPIRLQTVSTGNTVVPVVLGEGRRVPPTTALSAFDNGADGWLSVPSNRTLVENTNATLQPDKYGLDFWESLEGQLVTVKSPVAIGFPDRFGSFWVHGNWPVSGKNSRGGLTLAFDSNHVPYSHSETILIGHPLDNSRNPRPYMGVTLSDITGVVTYQFGFYYILPLTAASVTSAPDAVASPAIIASSTNPCEVTIGDYNVENMAPRSRHIPRIADHIANYLNSPDIVFVQEIQDDSGSSDNGVVSANKTLGALTKAIAKASGGVQYEFVNVPPLNNMDGGKPGSNIRVAYLWRPEKVSLVPGYLTGNATQPTEVIHEKDGKLALSMHLTFVHENSLNPGRVDPMSPAWEETRKPLAAAWQATTGERFYTVNVHFSSKRDTDVNASIILAGDMNEFVQTRSVFHPLSHLLADIHQVSGAVPPEERYTYVYDQHTQEIDQMFVSDAVARRGAAVEHVHVNTWARSVGERASDHDPSVAKVRVCGGGGEQGLAGESSGMWIFFSLPVMMFGADA</sequence>
<dbReference type="GO" id="GO:0003824">
    <property type="term" value="F:catalytic activity"/>
    <property type="evidence" value="ECO:0007669"/>
    <property type="project" value="InterPro"/>
</dbReference>
<keyword evidence="1" id="KW-0732">Signal</keyword>
<dbReference type="PANTHER" id="PTHR42834">
    <property type="entry name" value="ENDONUCLEASE/EXONUCLEASE/PHOSPHATASE FAMILY PROTEIN (AFU_ORTHOLOGUE AFUA_3G09210)"/>
    <property type="match status" value="1"/>
</dbReference>
<protein>
    <recommendedName>
        <fullName evidence="2">Endonuclease/exonuclease/phosphatase domain-containing protein</fullName>
    </recommendedName>
</protein>
<dbReference type="SUPFAM" id="SSF56219">
    <property type="entry name" value="DNase I-like"/>
    <property type="match status" value="1"/>
</dbReference>
<accession>A0A2R6NLR4</accession>
<reference evidence="3 4" key="1">
    <citation type="submission" date="2018-02" db="EMBL/GenBank/DDBJ databases">
        <title>Genome sequence of the basidiomycete white-rot fungus Phlebia centrifuga.</title>
        <authorList>
            <person name="Granchi Z."/>
            <person name="Peng M."/>
            <person name="de Vries R.P."/>
            <person name="Hilden K."/>
            <person name="Makela M.R."/>
            <person name="Grigoriev I."/>
            <person name="Riley R."/>
        </authorList>
    </citation>
    <scope>NUCLEOTIDE SEQUENCE [LARGE SCALE GENOMIC DNA]</scope>
    <source>
        <strain evidence="3 4">FBCC195</strain>
    </source>
</reference>
<dbReference type="STRING" id="98765.A0A2R6NLR4"/>